<evidence type="ECO:0000256" key="6">
    <source>
        <dbReference type="ARBA" id="ARBA00022960"/>
    </source>
</evidence>
<keyword evidence="10 11" id="KW-0961">Cell wall biogenesis/degradation</keyword>
<comment type="pathway">
    <text evidence="11">Cell wall biogenesis; peptidoglycan biosynthesis.</text>
</comment>
<dbReference type="NCBIfam" id="TIGR02210">
    <property type="entry name" value="rodA_shape"/>
    <property type="match status" value="1"/>
</dbReference>
<dbReference type="EC" id="2.4.99.28" evidence="11"/>
<evidence type="ECO:0000256" key="10">
    <source>
        <dbReference type="ARBA" id="ARBA00023316"/>
    </source>
</evidence>
<feature type="transmembrane region" description="Helical" evidence="11">
    <location>
        <begin position="250"/>
        <end position="275"/>
    </location>
</feature>
<evidence type="ECO:0000313" key="13">
    <source>
        <dbReference type="Proteomes" id="UP000018680"/>
    </source>
</evidence>
<gene>
    <name evidence="11" type="primary">rodA</name>
    <name evidence="12" type="ORF">L21SP2_1779</name>
</gene>
<evidence type="ECO:0000256" key="11">
    <source>
        <dbReference type="HAMAP-Rule" id="MF_02079"/>
    </source>
</evidence>
<keyword evidence="9 11" id="KW-0472">Membrane</keyword>
<proteinExistence type="inferred from homology"/>
<dbReference type="Pfam" id="PF01098">
    <property type="entry name" value="FTSW_RODA_SPOVE"/>
    <property type="match status" value="2"/>
</dbReference>
<feature type="transmembrane region" description="Helical" evidence="11">
    <location>
        <begin position="12"/>
        <end position="33"/>
    </location>
</feature>
<keyword evidence="5 11" id="KW-0812">Transmembrane</keyword>
<dbReference type="InterPro" id="IPR018365">
    <property type="entry name" value="Cell_cycle_FtsW-rel_CS"/>
</dbReference>
<comment type="function">
    <text evidence="11">Peptidoglycan polymerase that is essential for cell wall elongation.</text>
</comment>
<keyword evidence="8 11" id="KW-1133">Transmembrane helix</keyword>
<dbReference type="Proteomes" id="UP000018680">
    <property type="component" value="Chromosome"/>
</dbReference>
<feature type="transmembrane region" description="Helical" evidence="11">
    <location>
        <begin position="183"/>
        <end position="202"/>
    </location>
</feature>
<evidence type="ECO:0000256" key="5">
    <source>
        <dbReference type="ARBA" id="ARBA00022692"/>
    </source>
</evidence>
<reference evidence="12 13" key="1">
    <citation type="journal article" date="2015" name="Stand. Genomic Sci.">
        <title>Complete genome sequence and description of Salinispira pacifica gen. nov., sp. nov., a novel spirochaete isolated form a hypersaline microbial mat.</title>
        <authorList>
            <person name="Ben Hania W."/>
            <person name="Joseph M."/>
            <person name="Schumann P."/>
            <person name="Bunk B."/>
            <person name="Fiebig A."/>
            <person name="Sproer C."/>
            <person name="Klenk H.P."/>
            <person name="Fardeau M.L."/>
            <person name="Spring S."/>
        </authorList>
    </citation>
    <scope>NUCLEOTIDE SEQUENCE [LARGE SCALE GENOMIC DNA]</scope>
    <source>
        <strain evidence="12 13">L21-RPul-D2</strain>
    </source>
</reference>
<keyword evidence="2 11" id="KW-1003">Cell membrane</keyword>
<dbReference type="PROSITE" id="PS00428">
    <property type="entry name" value="FTSW_RODA_SPOVE"/>
    <property type="match status" value="1"/>
</dbReference>
<feature type="transmembrane region" description="Helical" evidence="11">
    <location>
        <begin position="410"/>
        <end position="431"/>
    </location>
</feature>
<dbReference type="STRING" id="1307761.L21SP2_1779"/>
<comment type="similarity">
    <text evidence="11">Belongs to the SEDS family. MrdB/RodA subfamily.</text>
</comment>
<dbReference type="GO" id="GO:0008360">
    <property type="term" value="P:regulation of cell shape"/>
    <property type="evidence" value="ECO:0007669"/>
    <property type="project" value="UniProtKB-KW"/>
</dbReference>
<dbReference type="PANTHER" id="PTHR30474:SF1">
    <property type="entry name" value="PEPTIDOGLYCAN GLYCOSYLTRANSFERASE MRDB"/>
    <property type="match status" value="1"/>
</dbReference>
<feature type="transmembrane region" description="Helical" evidence="11">
    <location>
        <begin position="45"/>
        <end position="65"/>
    </location>
</feature>
<dbReference type="EMBL" id="CP006939">
    <property type="protein sequence ID" value="AHC15156.1"/>
    <property type="molecule type" value="Genomic_DNA"/>
</dbReference>
<dbReference type="GO" id="GO:0051301">
    <property type="term" value="P:cell division"/>
    <property type="evidence" value="ECO:0007669"/>
    <property type="project" value="InterPro"/>
</dbReference>
<dbReference type="GO" id="GO:0008955">
    <property type="term" value="F:peptidoglycan glycosyltransferase activity"/>
    <property type="evidence" value="ECO:0007669"/>
    <property type="project" value="UniProtKB-UniRule"/>
</dbReference>
<dbReference type="PANTHER" id="PTHR30474">
    <property type="entry name" value="CELL CYCLE PROTEIN"/>
    <property type="match status" value="1"/>
</dbReference>
<dbReference type="HAMAP" id="MF_02079">
    <property type="entry name" value="PGT_RodA"/>
    <property type="match status" value="1"/>
</dbReference>
<evidence type="ECO:0000256" key="9">
    <source>
        <dbReference type="ARBA" id="ARBA00023136"/>
    </source>
</evidence>
<dbReference type="UniPathway" id="UPA00219"/>
<dbReference type="GO" id="GO:0071555">
    <property type="term" value="P:cell wall organization"/>
    <property type="evidence" value="ECO:0007669"/>
    <property type="project" value="UniProtKB-KW"/>
</dbReference>
<evidence type="ECO:0000256" key="3">
    <source>
        <dbReference type="ARBA" id="ARBA00022676"/>
    </source>
</evidence>
<keyword evidence="4 11" id="KW-0808">Transferase</keyword>
<feature type="transmembrane region" description="Helical" evidence="11">
    <location>
        <begin position="138"/>
        <end position="157"/>
    </location>
</feature>
<evidence type="ECO:0000256" key="4">
    <source>
        <dbReference type="ARBA" id="ARBA00022679"/>
    </source>
</evidence>
<feature type="transmembrane region" description="Helical" evidence="11">
    <location>
        <begin position="107"/>
        <end position="126"/>
    </location>
</feature>
<dbReference type="GO" id="GO:0009252">
    <property type="term" value="P:peptidoglycan biosynthetic process"/>
    <property type="evidence" value="ECO:0007669"/>
    <property type="project" value="UniProtKB-UniRule"/>
</dbReference>
<dbReference type="GO" id="GO:0032153">
    <property type="term" value="C:cell division site"/>
    <property type="evidence" value="ECO:0007669"/>
    <property type="project" value="TreeGrafter"/>
</dbReference>
<sequence length="438" mass="48654">MINRRSSINIDYLLIIATVALILIGILFIYSSAINSEGKLTSNEYIRQIIWAVIGAAMMIAVSLVKYDMLRDFSPIIYGFFFFLLGFTLFRGAVVNGARSWLGIGPFGIQPSEFMKLGIILLLAYYLDRAGERDIGGVRVFFVSFLIIIPPMALVLLQPDFGTAMVYMPIALFMLYAAGARPLYLIFIIAVIFFTGIFTVLPEWERMIYEGSIEIFAIFNEPVYFALISGGLLLSLVISLVGLFGLKKEYFFFIAMGFAILLISFVLAPGARWFLRDHQMMRLIVFLDPYVDPRGAGWNIIQSLTAVGSGGFSGMGFLQGTQSHYQYLPQQSTDFIFSILSEEWGFLGGVLISGLYGGIILRGVIIAHQARTRFGAFIAVGVISMLFFHFIVNVGMAIGLMPITGIPLMFLSYGGSSLWTALLGMGLLMSVSHHRYTY</sequence>
<comment type="subcellular location">
    <subcellularLocation>
        <location evidence="11">Cell membrane</location>
        <topology evidence="11">Multi-pass membrane protein</topology>
    </subcellularLocation>
    <subcellularLocation>
        <location evidence="1">Membrane</location>
        <topology evidence="1">Multi-pass membrane protein</topology>
    </subcellularLocation>
</comment>
<comment type="catalytic activity">
    <reaction evidence="11">
        <text>[GlcNAc-(1-&gt;4)-Mur2Ac(oyl-L-Ala-gamma-D-Glu-L-Lys-D-Ala-D-Ala)](n)-di-trans,octa-cis-undecaprenyl diphosphate + beta-D-GlcNAc-(1-&gt;4)-Mur2Ac(oyl-L-Ala-gamma-D-Glu-L-Lys-D-Ala-D-Ala)-di-trans,octa-cis-undecaprenyl diphosphate = [GlcNAc-(1-&gt;4)-Mur2Ac(oyl-L-Ala-gamma-D-Glu-L-Lys-D-Ala-D-Ala)](n+1)-di-trans,octa-cis-undecaprenyl diphosphate + di-trans,octa-cis-undecaprenyl diphosphate + H(+)</text>
        <dbReference type="Rhea" id="RHEA:23708"/>
        <dbReference type="Rhea" id="RHEA-COMP:9602"/>
        <dbReference type="Rhea" id="RHEA-COMP:9603"/>
        <dbReference type="ChEBI" id="CHEBI:15378"/>
        <dbReference type="ChEBI" id="CHEBI:58405"/>
        <dbReference type="ChEBI" id="CHEBI:60033"/>
        <dbReference type="ChEBI" id="CHEBI:78435"/>
        <dbReference type="EC" id="2.4.99.28"/>
    </reaction>
</comment>
<protein>
    <recommendedName>
        <fullName evidence="11">Peptidoglycan glycosyltransferase RodA</fullName>
        <shortName evidence="11">PGT</shortName>
        <ecNumber evidence="11">2.4.99.28</ecNumber>
    </recommendedName>
    <alternativeName>
        <fullName evidence="11">Cell elongation protein RodA</fullName>
    </alternativeName>
    <alternativeName>
        <fullName evidence="11">Cell wall polymerase</fullName>
    </alternativeName>
    <alternativeName>
        <fullName evidence="11">Peptidoglycan polymerase</fullName>
        <shortName evidence="11">PG polymerase</shortName>
    </alternativeName>
</protein>
<dbReference type="KEGG" id="slr:L21SP2_1779"/>
<dbReference type="GO" id="GO:0005886">
    <property type="term" value="C:plasma membrane"/>
    <property type="evidence" value="ECO:0007669"/>
    <property type="project" value="UniProtKB-SubCell"/>
</dbReference>
<keyword evidence="7 11" id="KW-0573">Peptidoglycan synthesis</keyword>
<evidence type="ECO:0000256" key="1">
    <source>
        <dbReference type="ARBA" id="ARBA00004141"/>
    </source>
</evidence>
<evidence type="ECO:0000256" key="7">
    <source>
        <dbReference type="ARBA" id="ARBA00022984"/>
    </source>
</evidence>
<accession>V5WJ10</accession>
<evidence type="ECO:0000313" key="12">
    <source>
        <dbReference type="EMBL" id="AHC15156.1"/>
    </source>
</evidence>
<dbReference type="RefSeq" id="WP_024268074.1">
    <property type="nucleotide sequence ID" value="NC_023035.1"/>
</dbReference>
<keyword evidence="6 11" id="KW-0133">Cell shape</keyword>
<dbReference type="HOGENOM" id="CLU_029243_2_2_12"/>
<evidence type="ECO:0000256" key="2">
    <source>
        <dbReference type="ARBA" id="ARBA00022475"/>
    </source>
</evidence>
<name>V5WJ10_9SPIO</name>
<keyword evidence="3 11" id="KW-0328">Glycosyltransferase</keyword>
<dbReference type="PATRIC" id="fig|1307761.3.peg.1773"/>
<feature type="transmembrane region" description="Helical" evidence="11">
    <location>
        <begin position="344"/>
        <end position="365"/>
    </location>
</feature>
<dbReference type="eggNOG" id="COG0772">
    <property type="taxonomic scope" value="Bacteria"/>
</dbReference>
<feature type="transmembrane region" description="Helical" evidence="11">
    <location>
        <begin position="223"/>
        <end position="244"/>
    </location>
</feature>
<evidence type="ECO:0000256" key="8">
    <source>
        <dbReference type="ARBA" id="ARBA00022989"/>
    </source>
</evidence>
<dbReference type="AlphaFoldDB" id="V5WJ10"/>
<dbReference type="InterPro" id="IPR001182">
    <property type="entry name" value="FtsW/RodA"/>
</dbReference>
<feature type="transmembrane region" description="Helical" evidence="11">
    <location>
        <begin position="377"/>
        <end position="398"/>
    </location>
</feature>
<keyword evidence="13" id="KW-1185">Reference proteome</keyword>
<feature type="transmembrane region" description="Helical" evidence="11">
    <location>
        <begin position="77"/>
        <end position="95"/>
    </location>
</feature>
<organism evidence="12 13">
    <name type="scientific">Salinispira pacifica</name>
    <dbReference type="NCBI Taxonomy" id="1307761"/>
    <lineage>
        <taxon>Bacteria</taxon>
        <taxon>Pseudomonadati</taxon>
        <taxon>Spirochaetota</taxon>
        <taxon>Spirochaetia</taxon>
        <taxon>Spirochaetales</taxon>
        <taxon>Spirochaetaceae</taxon>
        <taxon>Salinispira</taxon>
    </lineage>
</organism>
<dbReference type="InterPro" id="IPR011923">
    <property type="entry name" value="RodA/MrdB"/>
</dbReference>
<dbReference type="GO" id="GO:0015648">
    <property type="term" value="F:lipid-linked peptidoglycan transporter activity"/>
    <property type="evidence" value="ECO:0007669"/>
    <property type="project" value="TreeGrafter"/>
</dbReference>